<reference evidence="1 2" key="1">
    <citation type="submission" date="2017-04" db="EMBL/GenBank/DDBJ databases">
        <title>Novel microbial lineages endemic to geothermal iron-oxide mats fill important gaps in the evolutionary history of Archaea.</title>
        <authorList>
            <person name="Jay Z.J."/>
            <person name="Beam J.P."/>
            <person name="Dlakic M."/>
            <person name="Rusch D.B."/>
            <person name="Kozubal M.A."/>
            <person name="Inskeep W.P."/>
        </authorList>
    </citation>
    <scope>NUCLEOTIDE SEQUENCE [LARGE SCALE GENOMIC DNA]</scope>
    <source>
        <strain evidence="1">ECH_B_2</strain>
    </source>
</reference>
<proteinExistence type="predicted"/>
<gene>
    <name evidence="1" type="ORF">B9Q06_12915</name>
</gene>
<protein>
    <submittedName>
        <fullName evidence="1">Uncharacterized protein</fullName>
    </submittedName>
</protein>
<dbReference type="Proteomes" id="UP000241284">
    <property type="component" value="Unassembled WGS sequence"/>
</dbReference>
<dbReference type="EMBL" id="NEXH01000068">
    <property type="protein sequence ID" value="PSN93009.1"/>
    <property type="molecule type" value="Genomic_DNA"/>
</dbReference>
<evidence type="ECO:0000313" key="2">
    <source>
        <dbReference type="Proteomes" id="UP000241284"/>
    </source>
</evidence>
<sequence length="59" mass="6378">MRLISIASRLTEVAVRADATARGSKGLWCSEAADMGHRFIIKGTLVVLLVEAFLCDNLS</sequence>
<organism evidence="1 2">
    <name type="scientific">Candidatus Marsarchaeota G2 archaeon ECH_B_2</name>
    <dbReference type="NCBI Taxonomy" id="1978160"/>
    <lineage>
        <taxon>Archaea</taxon>
        <taxon>Candidatus Marsarchaeota</taxon>
        <taxon>Candidatus Marsarchaeota group 2</taxon>
    </lineage>
</organism>
<name>A0A2R6B303_9ARCH</name>
<comment type="caution">
    <text evidence="1">The sequence shown here is derived from an EMBL/GenBank/DDBJ whole genome shotgun (WGS) entry which is preliminary data.</text>
</comment>
<accession>A0A2R6B303</accession>
<evidence type="ECO:0000313" key="1">
    <source>
        <dbReference type="EMBL" id="PSN93009.1"/>
    </source>
</evidence>
<dbReference type="AlphaFoldDB" id="A0A2R6B303"/>